<feature type="transmembrane region" description="Helical" evidence="1">
    <location>
        <begin position="34"/>
        <end position="58"/>
    </location>
</feature>
<dbReference type="Proteomes" id="UP000287609">
    <property type="component" value="Unassembled WGS sequence"/>
</dbReference>
<keyword evidence="1" id="KW-0472">Membrane</keyword>
<reference evidence="2 3" key="1">
    <citation type="submission" date="2018-09" db="EMBL/GenBank/DDBJ databases">
        <title>Characterization of the phylogenetic diversity of five novel species belonging to the genus Bifidobacterium.</title>
        <authorList>
            <person name="Lugli G.A."/>
            <person name="Duranti S."/>
            <person name="Milani C."/>
        </authorList>
    </citation>
    <scope>NUCLEOTIDE SEQUENCE [LARGE SCALE GENOMIC DNA]</scope>
    <source>
        <strain evidence="2 3">2036B</strain>
    </source>
</reference>
<name>A0A430FQR6_9BIFI</name>
<gene>
    <name evidence="2" type="ORF">D2E26_1212</name>
</gene>
<dbReference type="AlphaFoldDB" id="A0A430FQR6"/>
<evidence type="ECO:0000313" key="3">
    <source>
        <dbReference type="Proteomes" id="UP000287609"/>
    </source>
</evidence>
<evidence type="ECO:0000256" key="1">
    <source>
        <dbReference type="SAM" id="Phobius"/>
    </source>
</evidence>
<sequence length="161" mass="17067">MSNAHEKKHWGKNLRSNKSIWHWLGQTDRGSMTVVGAALVMACALLIVAVVMGANVLLNHARAQSAADMAAIAGAQALREGQDACSAVHRVLQANAADLQSCEVIADDVLVIAARDVILPFLQHTSARARAGPMPCGQSQEITPSAARLRGICFATTNGMW</sequence>
<dbReference type="RefSeq" id="WP_164515892.1">
    <property type="nucleotide sequence ID" value="NZ_QXGM01000002.1"/>
</dbReference>
<protein>
    <submittedName>
        <fullName evidence="2">Pilus biosynthesis protein TadE</fullName>
    </submittedName>
</protein>
<comment type="caution">
    <text evidence="2">The sequence shown here is derived from an EMBL/GenBank/DDBJ whole genome shotgun (WGS) entry which is preliminary data.</text>
</comment>
<dbReference type="EMBL" id="QXGM01000002">
    <property type="protein sequence ID" value="RSX55158.1"/>
    <property type="molecule type" value="Genomic_DNA"/>
</dbReference>
<accession>A0A430FQR6</accession>
<proteinExistence type="predicted"/>
<keyword evidence="1" id="KW-1133">Transmembrane helix</keyword>
<evidence type="ECO:0000313" key="2">
    <source>
        <dbReference type="EMBL" id="RSX55158.1"/>
    </source>
</evidence>
<dbReference type="InterPro" id="IPR021202">
    <property type="entry name" value="Rv3654c-like"/>
</dbReference>
<dbReference type="NCBIfam" id="TIGR03816">
    <property type="entry name" value="tadE_like_DECH"/>
    <property type="match status" value="1"/>
</dbReference>
<keyword evidence="3" id="KW-1185">Reference proteome</keyword>
<organism evidence="2 3">
    <name type="scientific">Bifidobacterium dolichotidis</name>
    <dbReference type="NCBI Taxonomy" id="2306976"/>
    <lineage>
        <taxon>Bacteria</taxon>
        <taxon>Bacillati</taxon>
        <taxon>Actinomycetota</taxon>
        <taxon>Actinomycetes</taxon>
        <taxon>Bifidobacteriales</taxon>
        <taxon>Bifidobacteriaceae</taxon>
        <taxon>Bifidobacterium</taxon>
    </lineage>
</organism>
<keyword evidence="1" id="KW-0812">Transmembrane</keyword>